<comment type="caution">
    <text evidence="1">The sequence shown here is derived from an EMBL/GenBank/DDBJ whole genome shotgun (WGS) entry which is preliminary data.</text>
</comment>
<gene>
    <name evidence="1" type="ORF">HPB50_002435</name>
</gene>
<reference evidence="1" key="1">
    <citation type="submission" date="2020-05" db="EMBL/GenBank/DDBJ databases">
        <title>Large-scale comparative analyses of tick genomes elucidate their genetic diversity and vector capacities.</title>
        <authorList>
            <person name="Jia N."/>
            <person name="Wang J."/>
            <person name="Shi W."/>
            <person name="Du L."/>
            <person name="Sun Y."/>
            <person name="Zhan W."/>
            <person name="Jiang J."/>
            <person name="Wang Q."/>
            <person name="Zhang B."/>
            <person name="Ji P."/>
            <person name="Sakyi L.B."/>
            <person name="Cui X."/>
            <person name="Yuan T."/>
            <person name="Jiang B."/>
            <person name="Yang W."/>
            <person name="Lam T.T.-Y."/>
            <person name="Chang Q."/>
            <person name="Ding S."/>
            <person name="Wang X."/>
            <person name="Zhu J."/>
            <person name="Ruan X."/>
            <person name="Zhao L."/>
            <person name="Wei J."/>
            <person name="Que T."/>
            <person name="Du C."/>
            <person name="Cheng J."/>
            <person name="Dai P."/>
            <person name="Han X."/>
            <person name="Huang E."/>
            <person name="Gao Y."/>
            <person name="Liu J."/>
            <person name="Shao H."/>
            <person name="Ye R."/>
            <person name="Li L."/>
            <person name="Wei W."/>
            <person name="Wang X."/>
            <person name="Wang C."/>
            <person name="Yang T."/>
            <person name="Huo Q."/>
            <person name="Li W."/>
            <person name="Guo W."/>
            <person name="Chen H."/>
            <person name="Zhou L."/>
            <person name="Ni X."/>
            <person name="Tian J."/>
            <person name="Zhou Y."/>
            <person name="Sheng Y."/>
            <person name="Liu T."/>
            <person name="Pan Y."/>
            <person name="Xia L."/>
            <person name="Li J."/>
            <person name="Zhao F."/>
            <person name="Cao W."/>
        </authorList>
    </citation>
    <scope>NUCLEOTIDE SEQUENCE</scope>
    <source>
        <strain evidence="1">Hyas-2018</strain>
    </source>
</reference>
<accession>A0ACB7SDK1</accession>
<evidence type="ECO:0000313" key="2">
    <source>
        <dbReference type="Proteomes" id="UP000821845"/>
    </source>
</evidence>
<sequence>MTAQARYTLGDLNTTNTASSPAFNGTYSHPLETNTPFPVTHIIRQPVTADVPPSCLRNSPRVSDDLANVNARPLLPTTALANGTGSVYCLYNVSRFRKARGHDFLTVHVPWWFCSRLIYWSVGIENGKLASRAPNFDSRYGLYKLREIANAHRADLELLVTIGGYPEDTGQFYALGSGTNSSYSLARDVAEIVYYTGFNGANIHMAHDRSCEGHFKWRFRWLSDFVDVLLERIRNSFAGFPFKIAVMIDANRKEARNYAWKLRGRVDLVFYDTHNLISATGSIETYCLKYGFWTENFMRELGNFRNTTICRSLSFIMPSRSNSDPSVPSTAHVLSKREGFASRLDFCVEKRTVVNGSDISGCTTYRSGSPWEVSVFPDRSALRKAFDETCLWLLDIDFDSYNSTECPYLGSWAMLREVYAALTP</sequence>
<name>A0ACB7SDK1_HYAAI</name>
<keyword evidence="2" id="KW-1185">Reference proteome</keyword>
<dbReference type="EMBL" id="CM023484">
    <property type="protein sequence ID" value="KAH6932001.1"/>
    <property type="molecule type" value="Genomic_DNA"/>
</dbReference>
<evidence type="ECO:0000313" key="1">
    <source>
        <dbReference type="EMBL" id="KAH6932001.1"/>
    </source>
</evidence>
<dbReference type="Proteomes" id="UP000821845">
    <property type="component" value="Chromosome 4"/>
</dbReference>
<proteinExistence type="predicted"/>
<organism evidence="1 2">
    <name type="scientific">Hyalomma asiaticum</name>
    <name type="common">Tick</name>
    <dbReference type="NCBI Taxonomy" id="266040"/>
    <lineage>
        <taxon>Eukaryota</taxon>
        <taxon>Metazoa</taxon>
        <taxon>Ecdysozoa</taxon>
        <taxon>Arthropoda</taxon>
        <taxon>Chelicerata</taxon>
        <taxon>Arachnida</taxon>
        <taxon>Acari</taxon>
        <taxon>Parasitiformes</taxon>
        <taxon>Ixodida</taxon>
        <taxon>Ixodoidea</taxon>
        <taxon>Ixodidae</taxon>
        <taxon>Hyalomminae</taxon>
        <taxon>Hyalomma</taxon>
    </lineage>
</organism>
<protein>
    <submittedName>
        <fullName evidence="1">Uncharacterized protein</fullName>
    </submittedName>
</protein>